<evidence type="ECO:0000313" key="2">
    <source>
        <dbReference type="EMBL" id="SPL63138.1"/>
    </source>
</evidence>
<dbReference type="RefSeq" id="WP_109367117.1">
    <property type="nucleotide sequence ID" value="NZ_JABFCY010000002.1"/>
</dbReference>
<protein>
    <submittedName>
        <fullName evidence="1">DUF982 domain-containing protein</fullName>
    </submittedName>
</protein>
<reference evidence="1 4" key="3">
    <citation type="submission" date="2020-05" db="EMBL/GenBank/DDBJ databases">
        <title>Draft Genome Sequence of Ochrobactrum soli Isolated from Stable Fly Gut.</title>
        <authorList>
            <person name="Pileggi M.T."/>
            <person name="Vazhakkala L.J."/>
            <person name="Wong C.N."/>
        </authorList>
    </citation>
    <scope>NUCLEOTIDE SEQUENCE [LARGE SCALE GENOMIC DNA]</scope>
    <source>
        <strain evidence="1 4">MTP-C0764</strain>
    </source>
</reference>
<keyword evidence="4" id="KW-1185">Reference proteome</keyword>
<accession>A0A2P9HGA3</accession>
<name>A0A2P9HGA3_9HYPH</name>
<dbReference type="EMBL" id="OOFM01000004">
    <property type="protein sequence ID" value="SPL63138.1"/>
    <property type="molecule type" value="Genomic_DNA"/>
</dbReference>
<dbReference type="InterPro" id="IPR010385">
    <property type="entry name" value="DUF982"/>
</dbReference>
<dbReference type="Gene3D" id="6.10.250.730">
    <property type="match status" value="1"/>
</dbReference>
<evidence type="ECO:0000313" key="4">
    <source>
        <dbReference type="Proteomes" id="UP000574931"/>
    </source>
</evidence>
<sequence>MSDRLFDSPVFVKDGKFLIREIAGPIDAIDFLYEWPQDDRDIIYEVAWSACCDAHSGQKPLIVAQNAFEGFARKRNILEKPEAAMPWMISHGNGGGRVPV</sequence>
<dbReference type="Proteomes" id="UP000574931">
    <property type="component" value="Unassembled WGS sequence"/>
</dbReference>
<reference evidence="2" key="1">
    <citation type="submission" date="2017-12" db="EMBL/GenBank/DDBJ databases">
        <authorList>
            <person name="Hurst M.R.H."/>
        </authorList>
    </citation>
    <scope>NUCLEOTIDE SEQUENCE [LARGE SCALE GENOMIC DNA]</scope>
    <source>
        <strain evidence="2">FI11154</strain>
    </source>
</reference>
<dbReference type="Pfam" id="PF06169">
    <property type="entry name" value="DUF982"/>
    <property type="match status" value="1"/>
</dbReference>
<evidence type="ECO:0000313" key="1">
    <source>
        <dbReference type="EMBL" id="NNU59689.1"/>
    </source>
</evidence>
<gene>
    <name evidence="1" type="ORF">HKX02_05360</name>
    <name evidence="2" type="ORF">OHAE_3070</name>
</gene>
<reference evidence="3" key="2">
    <citation type="submission" date="2017-12" db="EMBL/GenBank/DDBJ databases">
        <authorList>
            <person name="Diaz M."/>
        </authorList>
    </citation>
    <scope>NUCLEOTIDE SEQUENCE [LARGE SCALE GENOMIC DNA]</scope>
    <source>
        <strain evidence="3">FI11154</strain>
    </source>
</reference>
<dbReference type="AlphaFoldDB" id="A0A2P9HGA3"/>
<organism evidence="2 3">
    <name type="scientific">Ochrobactrum soli</name>
    <dbReference type="NCBI Taxonomy" id="2448455"/>
    <lineage>
        <taxon>Bacteria</taxon>
        <taxon>Pseudomonadati</taxon>
        <taxon>Pseudomonadota</taxon>
        <taxon>Alphaproteobacteria</taxon>
        <taxon>Hyphomicrobiales</taxon>
        <taxon>Brucellaceae</taxon>
        <taxon>Brucella/Ochrobactrum group</taxon>
        <taxon>Ochrobactrum</taxon>
    </lineage>
</organism>
<evidence type="ECO:0000313" key="3">
    <source>
        <dbReference type="Proteomes" id="UP000246073"/>
    </source>
</evidence>
<dbReference type="Proteomes" id="UP000246073">
    <property type="component" value="Unassembled WGS sequence"/>
</dbReference>
<proteinExistence type="predicted"/>
<dbReference type="EMBL" id="JABFCY010000002">
    <property type="protein sequence ID" value="NNU59689.1"/>
    <property type="molecule type" value="Genomic_DNA"/>
</dbReference>